<dbReference type="GeneID" id="98152870"/>
<keyword evidence="2" id="KW-1185">Reference proteome</keyword>
<accession>A0ABR4JFN8</accession>
<evidence type="ECO:0000313" key="2">
    <source>
        <dbReference type="Proteomes" id="UP001610444"/>
    </source>
</evidence>
<dbReference type="Proteomes" id="UP001610444">
    <property type="component" value="Unassembled WGS sequence"/>
</dbReference>
<evidence type="ECO:0000313" key="1">
    <source>
        <dbReference type="EMBL" id="KAL2838852.1"/>
    </source>
</evidence>
<proteinExistence type="predicted"/>
<dbReference type="RefSeq" id="XP_070893243.1">
    <property type="nucleotide sequence ID" value="XM_071037706.1"/>
</dbReference>
<comment type="caution">
    <text evidence="1">The sequence shown here is derived from an EMBL/GenBank/DDBJ whole genome shotgun (WGS) entry which is preliminary data.</text>
</comment>
<protein>
    <submittedName>
        <fullName evidence="1">Uncharacterized protein</fullName>
    </submittedName>
</protein>
<organism evidence="1 2">
    <name type="scientific">Aspergillus pseudodeflectus</name>
    <dbReference type="NCBI Taxonomy" id="176178"/>
    <lineage>
        <taxon>Eukaryota</taxon>
        <taxon>Fungi</taxon>
        <taxon>Dikarya</taxon>
        <taxon>Ascomycota</taxon>
        <taxon>Pezizomycotina</taxon>
        <taxon>Eurotiomycetes</taxon>
        <taxon>Eurotiomycetidae</taxon>
        <taxon>Eurotiales</taxon>
        <taxon>Aspergillaceae</taxon>
        <taxon>Aspergillus</taxon>
        <taxon>Aspergillus subgen. Nidulantes</taxon>
    </lineage>
</organism>
<reference evidence="1 2" key="1">
    <citation type="submission" date="2024-07" db="EMBL/GenBank/DDBJ databases">
        <title>Section-level genome sequencing and comparative genomics of Aspergillus sections Usti and Cavernicolus.</title>
        <authorList>
            <consortium name="Lawrence Berkeley National Laboratory"/>
            <person name="Nybo J.L."/>
            <person name="Vesth T.C."/>
            <person name="Theobald S."/>
            <person name="Frisvad J.C."/>
            <person name="Larsen T.O."/>
            <person name="Kjaerboelling I."/>
            <person name="Rothschild-Mancinelli K."/>
            <person name="Lyhne E.K."/>
            <person name="Kogle M.E."/>
            <person name="Barry K."/>
            <person name="Clum A."/>
            <person name="Na H."/>
            <person name="Ledsgaard L."/>
            <person name="Lin J."/>
            <person name="Lipzen A."/>
            <person name="Kuo A."/>
            <person name="Riley R."/>
            <person name="Mondo S."/>
            <person name="LaButti K."/>
            <person name="Haridas S."/>
            <person name="Pangalinan J."/>
            <person name="Salamov A.A."/>
            <person name="Simmons B.A."/>
            <person name="Magnuson J.K."/>
            <person name="Chen J."/>
            <person name="Drula E."/>
            <person name="Henrissat B."/>
            <person name="Wiebenga A."/>
            <person name="Lubbers R.J."/>
            <person name="Gomes A.C."/>
            <person name="Macurrencykelacurrency M.R."/>
            <person name="Stajich J."/>
            <person name="Grigoriev I.V."/>
            <person name="Mortensen U.H."/>
            <person name="De vries R.P."/>
            <person name="Baker S.E."/>
            <person name="Andersen M.R."/>
        </authorList>
    </citation>
    <scope>NUCLEOTIDE SEQUENCE [LARGE SCALE GENOMIC DNA]</scope>
    <source>
        <strain evidence="1 2">CBS 756.74</strain>
    </source>
</reference>
<dbReference type="EMBL" id="JBFXLR010000080">
    <property type="protein sequence ID" value="KAL2838852.1"/>
    <property type="molecule type" value="Genomic_DNA"/>
</dbReference>
<name>A0ABR4JFN8_9EURO</name>
<sequence length="166" mass="17980">MWQAESAMLTVAGRRNLYRSLLAQLDAGFSCAIGAWLSRTMSIGRGPRTFGSLVSYVDGVRNQSGTRISVFLVVLSRVAERNPTSALGPTPEVENMLMPNHPGTRIPIRDDSYNAACPGCQSLRAIQGSRIMSIDKSPTKRACLRVLIGQLLSLSGQAVVDRSCVR</sequence>
<gene>
    <name evidence="1" type="ORF">BJX68DRAFT_209021</name>
</gene>